<sequence length="98" mass="10822">MTHIPSWLSSLPITFPYCASLPSHLLVPIRPQIATDYLNSTPTPLHTIKRVTETSGGHSNEIEILQTLLYSAACSYVQFYPSERSPALCSGNTPNYLT</sequence>
<comment type="caution">
    <text evidence="1">The sequence shown here is derived from an EMBL/GenBank/DDBJ whole genome shotgun (WGS) entry which is preliminary data.</text>
</comment>
<proteinExistence type="predicted"/>
<dbReference type="AlphaFoldDB" id="A0A4C1YX54"/>
<dbReference type="Proteomes" id="UP000299102">
    <property type="component" value="Unassembled WGS sequence"/>
</dbReference>
<keyword evidence="2" id="KW-1185">Reference proteome</keyword>
<accession>A0A4C1YX54</accession>
<reference evidence="1 2" key="1">
    <citation type="journal article" date="2019" name="Commun. Biol.">
        <title>The bagworm genome reveals a unique fibroin gene that provides high tensile strength.</title>
        <authorList>
            <person name="Kono N."/>
            <person name="Nakamura H."/>
            <person name="Ohtoshi R."/>
            <person name="Tomita M."/>
            <person name="Numata K."/>
            <person name="Arakawa K."/>
        </authorList>
    </citation>
    <scope>NUCLEOTIDE SEQUENCE [LARGE SCALE GENOMIC DNA]</scope>
</reference>
<dbReference type="EMBL" id="BGZK01001485">
    <property type="protein sequence ID" value="GBP80846.1"/>
    <property type="molecule type" value="Genomic_DNA"/>
</dbReference>
<name>A0A4C1YX54_EUMVA</name>
<gene>
    <name evidence="1" type="ORF">EVAR_62376_1</name>
</gene>
<evidence type="ECO:0000313" key="1">
    <source>
        <dbReference type="EMBL" id="GBP80846.1"/>
    </source>
</evidence>
<organism evidence="1 2">
    <name type="scientific">Eumeta variegata</name>
    <name type="common">Bagworm moth</name>
    <name type="synonym">Eumeta japonica</name>
    <dbReference type="NCBI Taxonomy" id="151549"/>
    <lineage>
        <taxon>Eukaryota</taxon>
        <taxon>Metazoa</taxon>
        <taxon>Ecdysozoa</taxon>
        <taxon>Arthropoda</taxon>
        <taxon>Hexapoda</taxon>
        <taxon>Insecta</taxon>
        <taxon>Pterygota</taxon>
        <taxon>Neoptera</taxon>
        <taxon>Endopterygota</taxon>
        <taxon>Lepidoptera</taxon>
        <taxon>Glossata</taxon>
        <taxon>Ditrysia</taxon>
        <taxon>Tineoidea</taxon>
        <taxon>Psychidae</taxon>
        <taxon>Oiketicinae</taxon>
        <taxon>Eumeta</taxon>
    </lineage>
</organism>
<evidence type="ECO:0000313" key="2">
    <source>
        <dbReference type="Proteomes" id="UP000299102"/>
    </source>
</evidence>
<protein>
    <submittedName>
        <fullName evidence="1">Uncharacterized protein</fullName>
    </submittedName>
</protein>